<name>A0A9X6RMZ9_HYPEX</name>
<keyword evidence="2" id="KW-1185">Reference proteome</keyword>
<evidence type="ECO:0000313" key="2">
    <source>
        <dbReference type="Proteomes" id="UP000192578"/>
    </source>
</evidence>
<proteinExistence type="predicted"/>
<dbReference type="Proteomes" id="UP000192578">
    <property type="component" value="Unassembled WGS sequence"/>
</dbReference>
<gene>
    <name evidence="1" type="ORF">BV898_17644</name>
</gene>
<organism evidence="1 2">
    <name type="scientific">Hypsibius exemplaris</name>
    <name type="common">Freshwater tardigrade</name>
    <dbReference type="NCBI Taxonomy" id="2072580"/>
    <lineage>
        <taxon>Eukaryota</taxon>
        <taxon>Metazoa</taxon>
        <taxon>Ecdysozoa</taxon>
        <taxon>Tardigrada</taxon>
        <taxon>Eutardigrada</taxon>
        <taxon>Parachela</taxon>
        <taxon>Hypsibioidea</taxon>
        <taxon>Hypsibiidae</taxon>
        <taxon>Hypsibius</taxon>
    </lineage>
</organism>
<protein>
    <submittedName>
        <fullName evidence="1">Uncharacterized protein</fullName>
    </submittedName>
</protein>
<evidence type="ECO:0000313" key="1">
    <source>
        <dbReference type="EMBL" id="OWA53211.1"/>
    </source>
</evidence>
<comment type="caution">
    <text evidence="1">The sequence shown here is derived from an EMBL/GenBank/DDBJ whole genome shotgun (WGS) entry which is preliminary data.</text>
</comment>
<dbReference type="EMBL" id="MTYJ01000308">
    <property type="protein sequence ID" value="OWA53211.1"/>
    <property type="molecule type" value="Genomic_DNA"/>
</dbReference>
<accession>A0A9X6RMZ9</accession>
<dbReference type="AlphaFoldDB" id="A0A9X6RMZ9"/>
<reference evidence="2" key="1">
    <citation type="submission" date="2017-01" db="EMBL/GenBank/DDBJ databases">
        <title>Comparative genomics of anhydrobiosis in the tardigrade Hypsibius dujardini.</title>
        <authorList>
            <person name="Yoshida Y."/>
            <person name="Koutsovoulos G."/>
            <person name="Laetsch D."/>
            <person name="Stevens L."/>
            <person name="Kumar S."/>
            <person name="Horikawa D."/>
            <person name="Ishino K."/>
            <person name="Komine S."/>
            <person name="Tomita M."/>
            <person name="Blaxter M."/>
            <person name="Arakawa K."/>
        </authorList>
    </citation>
    <scope>NUCLEOTIDE SEQUENCE [LARGE SCALE GENOMIC DNA]</scope>
    <source>
        <strain evidence="2">Z151</strain>
    </source>
</reference>
<sequence length="155" mass="17894">MTEIHGQIVTGCSGRKMLEEIVEVCEFNPILFQEWRRIISRDICVACCVYSAYQYLKDNGILSSLRSANNDETLDRVVLERKTQGLDAHALLKLVREMEAELKETHSRLQSIARFRPCEDSQHLFCDLANGMTRCNHIGGEFNGIYPHFPKRLKY</sequence>